<evidence type="ECO:0000313" key="2">
    <source>
        <dbReference type="EMBL" id="KAK2183373.1"/>
    </source>
</evidence>
<proteinExistence type="predicted"/>
<dbReference type="EMBL" id="JAODUO010000313">
    <property type="protein sequence ID" value="KAK2183373.1"/>
    <property type="molecule type" value="Genomic_DNA"/>
</dbReference>
<evidence type="ECO:0000313" key="3">
    <source>
        <dbReference type="Proteomes" id="UP001209878"/>
    </source>
</evidence>
<name>A0AAD9L6Z4_RIDPI</name>
<dbReference type="AlphaFoldDB" id="A0AAD9L6Z4"/>
<protein>
    <submittedName>
        <fullName evidence="2">Uncharacterized protein</fullName>
    </submittedName>
</protein>
<dbReference type="Proteomes" id="UP001209878">
    <property type="component" value="Unassembled WGS sequence"/>
</dbReference>
<accession>A0AAD9L6Z4</accession>
<feature type="compositionally biased region" description="Low complexity" evidence="1">
    <location>
        <begin position="69"/>
        <end position="80"/>
    </location>
</feature>
<comment type="caution">
    <text evidence="2">The sequence shown here is derived from an EMBL/GenBank/DDBJ whole genome shotgun (WGS) entry which is preliminary data.</text>
</comment>
<evidence type="ECO:0000256" key="1">
    <source>
        <dbReference type="SAM" id="MobiDB-lite"/>
    </source>
</evidence>
<reference evidence="2" key="1">
    <citation type="journal article" date="2023" name="Mol. Biol. Evol.">
        <title>Third-Generation Sequencing Reveals the Adaptive Role of the Epigenome in Three Deep-Sea Polychaetes.</title>
        <authorList>
            <person name="Perez M."/>
            <person name="Aroh O."/>
            <person name="Sun Y."/>
            <person name="Lan Y."/>
            <person name="Juniper S.K."/>
            <person name="Young C.R."/>
            <person name="Angers B."/>
            <person name="Qian P.Y."/>
        </authorList>
    </citation>
    <scope>NUCLEOTIDE SEQUENCE</scope>
    <source>
        <strain evidence="2">R07B-5</strain>
    </source>
</reference>
<keyword evidence="3" id="KW-1185">Reference proteome</keyword>
<sequence length="184" mass="19354">MTMTTSAAATNSTTTTTTTATRVWCAGVTCDSVARAATASVVPSTPAARPEPGSTPAVGVARGETSVNAAPGPASGAGPAWRRRRPAPVSHPTDGVCPTRRRTCSVWTRSPSRQTLTTVAVRRLVPTTTAASCSRPTLAPRPATALHAAPPSQRRPGISSHRRTCRHVLCRLLTGERYEYQKRS</sequence>
<feature type="region of interest" description="Disordered" evidence="1">
    <location>
        <begin position="132"/>
        <end position="160"/>
    </location>
</feature>
<feature type="region of interest" description="Disordered" evidence="1">
    <location>
        <begin position="64"/>
        <end position="99"/>
    </location>
</feature>
<gene>
    <name evidence="2" type="ORF">NP493_314g00015</name>
</gene>
<organism evidence="2 3">
    <name type="scientific">Ridgeia piscesae</name>
    <name type="common">Tubeworm</name>
    <dbReference type="NCBI Taxonomy" id="27915"/>
    <lineage>
        <taxon>Eukaryota</taxon>
        <taxon>Metazoa</taxon>
        <taxon>Spiralia</taxon>
        <taxon>Lophotrochozoa</taxon>
        <taxon>Annelida</taxon>
        <taxon>Polychaeta</taxon>
        <taxon>Sedentaria</taxon>
        <taxon>Canalipalpata</taxon>
        <taxon>Sabellida</taxon>
        <taxon>Siboglinidae</taxon>
        <taxon>Ridgeia</taxon>
    </lineage>
</organism>